<comment type="caution">
    <text evidence="2">The sequence shown here is derived from an EMBL/GenBank/DDBJ whole genome shotgun (WGS) entry which is preliminary data.</text>
</comment>
<evidence type="ECO:0000256" key="1">
    <source>
        <dbReference type="SAM" id="MobiDB-lite"/>
    </source>
</evidence>
<accession>A0A5A7ML84</accession>
<protein>
    <recommendedName>
        <fullName evidence="4">Chemotaxis protein</fullName>
    </recommendedName>
</protein>
<name>A0A5A7ML84_9PROT</name>
<evidence type="ECO:0000313" key="2">
    <source>
        <dbReference type="EMBL" id="GEQ96667.1"/>
    </source>
</evidence>
<dbReference type="Proteomes" id="UP000322084">
    <property type="component" value="Unassembled WGS sequence"/>
</dbReference>
<feature type="region of interest" description="Disordered" evidence="1">
    <location>
        <begin position="1"/>
        <end position="21"/>
    </location>
</feature>
<evidence type="ECO:0000313" key="3">
    <source>
        <dbReference type="Proteomes" id="UP000322084"/>
    </source>
</evidence>
<evidence type="ECO:0008006" key="4">
    <source>
        <dbReference type="Google" id="ProtNLM"/>
    </source>
</evidence>
<gene>
    <name evidence="2" type="ORF">JCM17844_03040</name>
</gene>
<reference evidence="2 3" key="1">
    <citation type="submission" date="2019-09" db="EMBL/GenBank/DDBJ databases">
        <title>NBRP : Genome information of microbial organism related human and environment.</title>
        <authorList>
            <person name="Hattori M."/>
            <person name="Oshima K."/>
            <person name="Inaba H."/>
            <person name="Suda W."/>
            <person name="Sakamoto M."/>
            <person name="Iino T."/>
            <person name="Kitahara M."/>
            <person name="Oshida Y."/>
            <person name="Iida T."/>
            <person name="Kudo T."/>
            <person name="Itoh T."/>
            <person name="Ohkuma M."/>
        </authorList>
    </citation>
    <scope>NUCLEOTIDE SEQUENCE [LARGE SCALE GENOMIC DNA]</scope>
    <source>
        <strain evidence="2 3">Hi-2</strain>
    </source>
</reference>
<feature type="compositionally biased region" description="Low complexity" evidence="1">
    <location>
        <begin position="8"/>
        <end position="21"/>
    </location>
</feature>
<dbReference type="RefSeq" id="WP_210431128.1">
    <property type="nucleotide sequence ID" value="NZ_BKCL01000001.1"/>
</dbReference>
<dbReference type="EMBL" id="BKCL01000001">
    <property type="protein sequence ID" value="GEQ96667.1"/>
    <property type="molecule type" value="Genomic_DNA"/>
</dbReference>
<sequence>MMNALKISDSAPDADMASAPHARPLTARQAALKPRLTAANINEKSFLATDYLNHFNEVVMLLEMVPDMLDMLEDCADWTPKTYQKHFADSGFADKALAIEAYENAPEPSRTLFDDLTQRLNTLILDAVADITALVDDREALSYRLEAYLSDMRALLSALNGVIHGKTHMDEDLNHMSSAISEKDPSTDTTEAASQADIDALFD</sequence>
<organism evidence="2 3">
    <name type="scientific">Iodidimonas gelatinilytica</name>
    <dbReference type="NCBI Taxonomy" id="1236966"/>
    <lineage>
        <taxon>Bacteria</taxon>
        <taxon>Pseudomonadati</taxon>
        <taxon>Pseudomonadota</taxon>
        <taxon>Alphaproteobacteria</taxon>
        <taxon>Iodidimonadales</taxon>
        <taxon>Iodidimonadaceae</taxon>
        <taxon>Iodidimonas</taxon>
    </lineage>
</organism>
<dbReference type="AlphaFoldDB" id="A0A5A7ML84"/>
<proteinExistence type="predicted"/>